<proteinExistence type="predicted"/>
<dbReference type="EMBL" id="SSTD01011273">
    <property type="protein sequence ID" value="TYK09876.1"/>
    <property type="molecule type" value="Genomic_DNA"/>
</dbReference>
<gene>
    <name evidence="3" type="ORF">E5676_scaffold39G00480</name>
    <name evidence="2" type="ORF">E6C27_scaffold455G001430</name>
</gene>
<dbReference type="OrthoDB" id="1921870at2759"/>
<dbReference type="Proteomes" id="UP000321947">
    <property type="component" value="Unassembled WGS sequence"/>
</dbReference>
<sequence>MADGDKRQHDGTDGGELWTAKALRFSLLPFPFVFSIISSFPSCFNETNEMFLEFTEDLNNIAGESSSMGGNSVETTQPSSNPRRRAQTQLLELEWYVRANGRIPMSIAPGTKKPISPQVVRFNQSIDVYVRKTFPVRYLRWVDVGREYIEVVKGDLQRFFVLDFNDQAMNRFIKHQMLTSFKEFRGDCHRHFKKYSDSEEARANPPHILKQSYNHSNGLKSFLQRQHELVEQRESNIGTPVPAYSIRFSVMSQGNHGVCKHMVVERSSPLPLLKSLSMPTVSPSLPLLHVDATTKVKTLLL</sequence>
<name>A0A5A7V348_CUCMM</name>
<comment type="caution">
    <text evidence="2">The sequence shown here is derived from an EMBL/GenBank/DDBJ whole genome shotgun (WGS) entry which is preliminary data.</text>
</comment>
<evidence type="ECO:0000313" key="5">
    <source>
        <dbReference type="Proteomes" id="UP000321947"/>
    </source>
</evidence>
<evidence type="ECO:0000313" key="2">
    <source>
        <dbReference type="EMBL" id="KAA0061297.1"/>
    </source>
</evidence>
<organism evidence="2 4">
    <name type="scientific">Cucumis melo var. makuwa</name>
    <name type="common">Oriental melon</name>
    <dbReference type="NCBI Taxonomy" id="1194695"/>
    <lineage>
        <taxon>Eukaryota</taxon>
        <taxon>Viridiplantae</taxon>
        <taxon>Streptophyta</taxon>
        <taxon>Embryophyta</taxon>
        <taxon>Tracheophyta</taxon>
        <taxon>Spermatophyta</taxon>
        <taxon>Magnoliopsida</taxon>
        <taxon>eudicotyledons</taxon>
        <taxon>Gunneridae</taxon>
        <taxon>Pentapetalae</taxon>
        <taxon>rosids</taxon>
        <taxon>fabids</taxon>
        <taxon>Cucurbitales</taxon>
        <taxon>Cucurbitaceae</taxon>
        <taxon>Benincaseae</taxon>
        <taxon>Cucumis</taxon>
    </lineage>
</organism>
<dbReference type="Proteomes" id="UP000321393">
    <property type="component" value="Unassembled WGS sequence"/>
</dbReference>
<reference evidence="4 5" key="1">
    <citation type="submission" date="2019-08" db="EMBL/GenBank/DDBJ databases">
        <title>Draft genome sequences of two oriental melons (Cucumis melo L. var makuwa).</title>
        <authorList>
            <person name="Kwon S.-Y."/>
        </authorList>
    </citation>
    <scope>NUCLEOTIDE SEQUENCE [LARGE SCALE GENOMIC DNA]</scope>
    <source>
        <strain evidence="5">cv. Chang Bougi</strain>
        <strain evidence="4">cv. SW 3</strain>
        <tissue evidence="2">Leaf</tissue>
    </source>
</reference>
<feature type="region of interest" description="Disordered" evidence="1">
    <location>
        <begin position="63"/>
        <end position="84"/>
    </location>
</feature>
<dbReference type="AlphaFoldDB" id="A0A5A7V348"/>
<dbReference type="EMBL" id="SSTE01005050">
    <property type="protein sequence ID" value="KAA0061297.1"/>
    <property type="molecule type" value="Genomic_DNA"/>
</dbReference>
<evidence type="ECO:0000313" key="3">
    <source>
        <dbReference type="EMBL" id="TYK09876.1"/>
    </source>
</evidence>
<accession>A0A5A7V348</accession>
<feature type="compositionally biased region" description="Polar residues" evidence="1">
    <location>
        <begin position="63"/>
        <end position="81"/>
    </location>
</feature>
<evidence type="ECO:0000256" key="1">
    <source>
        <dbReference type="SAM" id="MobiDB-lite"/>
    </source>
</evidence>
<protein>
    <submittedName>
        <fullName evidence="2">CACTA en-spm transposon protein</fullName>
    </submittedName>
</protein>
<evidence type="ECO:0000313" key="4">
    <source>
        <dbReference type="Proteomes" id="UP000321393"/>
    </source>
</evidence>